<dbReference type="EMBL" id="JANUCT010000007">
    <property type="protein sequence ID" value="MCS3903226.1"/>
    <property type="molecule type" value="Genomic_DNA"/>
</dbReference>
<dbReference type="InterPro" id="IPR023058">
    <property type="entry name" value="PPIase_PpiC_CS"/>
</dbReference>
<evidence type="ECO:0000256" key="3">
    <source>
        <dbReference type="ARBA" id="ARBA00013194"/>
    </source>
</evidence>
<feature type="domain" description="PpiC" evidence="6">
    <location>
        <begin position="95"/>
        <end position="196"/>
    </location>
</feature>
<dbReference type="SUPFAM" id="SSF54534">
    <property type="entry name" value="FKBP-like"/>
    <property type="match status" value="1"/>
</dbReference>
<comment type="caution">
    <text evidence="7">The sequence shown here is derived from an EMBL/GenBank/DDBJ whole genome shotgun (WGS) entry which is preliminary data.</text>
</comment>
<gene>
    <name evidence="7" type="ORF">J2T55_001246</name>
</gene>
<dbReference type="AlphaFoldDB" id="A0AAE3HLA5"/>
<dbReference type="PANTHER" id="PTHR47245:SF2">
    <property type="entry name" value="PEPTIDYL-PROLYL CIS-TRANS ISOMERASE HP_0175-RELATED"/>
    <property type="match status" value="1"/>
</dbReference>
<dbReference type="Gene3D" id="3.10.50.40">
    <property type="match status" value="1"/>
</dbReference>
<evidence type="ECO:0000313" key="8">
    <source>
        <dbReference type="Proteomes" id="UP001204445"/>
    </source>
</evidence>
<sequence length="252" mass="27777">MPVVINRTLITDAEIIEESARVEAEGISARREEAARQLAVRELLQQQARALGLDTKTDLDQAIEQLLAQEVSLPEVDEAACRRYYDSNPERFCTPVTLELRHILLKAAPDDPEERATAEQQAERLVAELQADPSCFAALAAQHSACPSASDGGHLGFINRGQTVPEFEQVVTRLASGLAARPVESRYGFHVVEVLSRTGGEPLAFADVQHLIADYLQEASWRRAVHQYIQVLIDSAEIKGVDFPENSSPLIQ</sequence>
<dbReference type="Pfam" id="PF00639">
    <property type="entry name" value="Rotamase"/>
    <property type="match status" value="1"/>
</dbReference>
<dbReference type="InterPro" id="IPR050245">
    <property type="entry name" value="PrsA_foldase"/>
</dbReference>
<comment type="catalytic activity">
    <reaction evidence="1">
        <text>[protein]-peptidylproline (omega=180) = [protein]-peptidylproline (omega=0)</text>
        <dbReference type="Rhea" id="RHEA:16237"/>
        <dbReference type="Rhea" id="RHEA-COMP:10747"/>
        <dbReference type="Rhea" id="RHEA-COMP:10748"/>
        <dbReference type="ChEBI" id="CHEBI:83833"/>
        <dbReference type="ChEBI" id="CHEBI:83834"/>
        <dbReference type="EC" id="5.2.1.8"/>
    </reaction>
</comment>
<name>A0AAE3HLA5_9GAMM</name>
<reference evidence="7" key="1">
    <citation type="submission" date="2022-08" db="EMBL/GenBank/DDBJ databases">
        <title>Genomic Encyclopedia of Type Strains, Phase III (KMG-III): the genomes of soil and plant-associated and newly described type strains.</title>
        <authorList>
            <person name="Whitman W."/>
        </authorList>
    </citation>
    <scope>NUCLEOTIDE SEQUENCE</scope>
    <source>
        <strain evidence="7">HMT 1</strain>
    </source>
</reference>
<evidence type="ECO:0000256" key="5">
    <source>
        <dbReference type="PROSITE-ProRule" id="PRU00278"/>
    </source>
</evidence>
<comment type="similarity">
    <text evidence="2">Belongs to the PpiC/parvulin rotamase family.</text>
</comment>
<dbReference type="PROSITE" id="PS50198">
    <property type="entry name" value="PPIC_PPIASE_2"/>
    <property type="match status" value="1"/>
</dbReference>
<evidence type="ECO:0000256" key="2">
    <source>
        <dbReference type="ARBA" id="ARBA00007656"/>
    </source>
</evidence>
<dbReference type="InterPro" id="IPR027304">
    <property type="entry name" value="Trigger_fact/SurA_dom_sf"/>
</dbReference>
<evidence type="ECO:0000313" key="7">
    <source>
        <dbReference type="EMBL" id="MCS3903226.1"/>
    </source>
</evidence>
<dbReference type="GO" id="GO:0003755">
    <property type="term" value="F:peptidyl-prolyl cis-trans isomerase activity"/>
    <property type="evidence" value="ECO:0007669"/>
    <property type="project" value="UniProtKB-KW"/>
</dbReference>
<dbReference type="InterPro" id="IPR000297">
    <property type="entry name" value="PPIase_PpiC"/>
</dbReference>
<keyword evidence="5 7" id="KW-0413">Isomerase</keyword>
<dbReference type="Proteomes" id="UP001204445">
    <property type="component" value="Unassembled WGS sequence"/>
</dbReference>
<proteinExistence type="inferred from homology"/>
<organism evidence="7 8">
    <name type="scientific">Methylohalomonas lacus</name>
    <dbReference type="NCBI Taxonomy" id="398773"/>
    <lineage>
        <taxon>Bacteria</taxon>
        <taxon>Pseudomonadati</taxon>
        <taxon>Pseudomonadota</taxon>
        <taxon>Gammaproteobacteria</taxon>
        <taxon>Methylohalomonadales</taxon>
        <taxon>Methylohalomonadaceae</taxon>
        <taxon>Methylohalomonas</taxon>
    </lineage>
</organism>
<evidence type="ECO:0000259" key="6">
    <source>
        <dbReference type="PROSITE" id="PS50198"/>
    </source>
</evidence>
<keyword evidence="8" id="KW-1185">Reference proteome</keyword>
<dbReference type="RefSeq" id="WP_259054852.1">
    <property type="nucleotide sequence ID" value="NZ_JANUCT010000007.1"/>
</dbReference>
<evidence type="ECO:0000256" key="1">
    <source>
        <dbReference type="ARBA" id="ARBA00000971"/>
    </source>
</evidence>
<protein>
    <recommendedName>
        <fullName evidence="3">peptidylprolyl isomerase</fullName>
        <ecNumber evidence="3">5.2.1.8</ecNumber>
    </recommendedName>
</protein>
<dbReference type="PANTHER" id="PTHR47245">
    <property type="entry name" value="PEPTIDYLPROLYL ISOMERASE"/>
    <property type="match status" value="1"/>
</dbReference>
<dbReference type="InterPro" id="IPR046357">
    <property type="entry name" value="PPIase_dom_sf"/>
</dbReference>
<dbReference type="SUPFAM" id="SSF109998">
    <property type="entry name" value="Triger factor/SurA peptide-binding domain-like"/>
    <property type="match status" value="1"/>
</dbReference>
<keyword evidence="4 5" id="KW-0697">Rotamase</keyword>
<dbReference type="EC" id="5.2.1.8" evidence="3"/>
<dbReference type="PROSITE" id="PS01096">
    <property type="entry name" value="PPIC_PPIASE_1"/>
    <property type="match status" value="1"/>
</dbReference>
<evidence type="ECO:0000256" key="4">
    <source>
        <dbReference type="ARBA" id="ARBA00023110"/>
    </source>
</evidence>
<accession>A0AAE3HLA5</accession>